<dbReference type="Pfam" id="PF00497">
    <property type="entry name" value="SBP_bac_3"/>
    <property type="match status" value="1"/>
</dbReference>
<evidence type="ECO:0000256" key="3">
    <source>
        <dbReference type="SAM" id="SignalP"/>
    </source>
</evidence>
<feature type="chain" id="PRO_5045392536" evidence="3">
    <location>
        <begin position="19"/>
        <end position="255"/>
    </location>
</feature>
<sequence>MNLLLFFAVMPLSLAIQASPFIIAGTPEPPFKMRSKSDLEGGIEGIDVDIVAHIMEQLGVDYEIQLIESGARIIREAELGRLDMVMSFSFKDSRTNYLIYPSQSYKTVSWHFFVHQDNYSKFRFEQLSDLSGAVIGAVNGWAYTPEFWGAGLNIWPVSKHTLLLNMLRSRIDLAPLNTVETLYELKHRGLKIRIVYLPKPLVARPYFNAFVKKSKHPNKERVMRGYDALVKRLMVKGYVDQVYDFYLEESEFGIK</sequence>
<reference evidence="6" key="1">
    <citation type="journal article" date="2019" name="Int. J. Syst. Evol. Microbiol.">
        <title>The Global Catalogue of Microorganisms (GCM) 10K type strain sequencing project: providing services to taxonomists for standard genome sequencing and annotation.</title>
        <authorList>
            <consortium name="The Broad Institute Genomics Platform"/>
            <consortium name="The Broad Institute Genome Sequencing Center for Infectious Disease"/>
            <person name="Wu L."/>
            <person name="Ma J."/>
        </authorList>
    </citation>
    <scope>NUCLEOTIDE SEQUENCE [LARGE SCALE GENOMIC DNA]</scope>
    <source>
        <strain evidence="6">JCM 17551</strain>
    </source>
</reference>
<name>A0ABP7N9V1_9GAMM</name>
<feature type="domain" description="Solute-binding protein family 3/N-terminal" evidence="4">
    <location>
        <begin position="28"/>
        <end position="246"/>
    </location>
</feature>
<dbReference type="EMBL" id="BAABBN010000015">
    <property type="protein sequence ID" value="GAA3938434.1"/>
    <property type="molecule type" value="Genomic_DNA"/>
</dbReference>
<dbReference type="PANTHER" id="PTHR35936:SF25">
    <property type="entry name" value="ABC TRANSPORTER SUBSTRATE-BINDING PROTEIN"/>
    <property type="match status" value="1"/>
</dbReference>
<dbReference type="Gene3D" id="3.40.190.10">
    <property type="entry name" value="Periplasmic binding protein-like II"/>
    <property type="match status" value="2"/>
</dbReference>
<comment type="caution">
    <text evidence="5">The sequence shown here is derived from an EMBL/GenBank/DDBJ whole genome shotgun (WGS) entry which is preliminary data.</text>
</comment>
<dbReference type="InterPro" id="IPR001638">
    <property type="entry name" value="Solute-binding_3/MltF_N"/>
</dbReference>
<dbReference type="PANTHER" id="PTHR35936">
    <property type="entry name" value="MEMBRANE-BOUND LYTIC MUREIN TRANSGLYCOSYLASE F"/>
    <property type="match status" value="1"/>
</dbReference>
<evidence type="ECO:0000259" key="4">
    <source>
        <dbReference type="Pfam" id="PF00497"/>
    </source>
</evidence>
<dbReference type="Proteomes" id="UP001501565">
    <property type="component" value="Unassembled WGS sequence"/>
</dbReference>
<evidence type="ECO:0000313" key="5">
    <source>
        <dbReference type="EMBL" id="GAA3938434.1"/>
    </source>
</evidence>
<evidence type="ECO:0000313" key="6">
    <source>
        <dbReference type="Proteomes" id="UP001501565"/>
    </source>
</evidence>
<keyword evidence="2 3" id="KW-0732">Signal</keyword>
<evidence type="ECO:0000256" key="1">
    <source>
        <dbReference type="ARBA" id="ARBA00010333"/>
    </source>
</evidence>
<comment type="similarity">
    <text evidence="1">Belongs to the bacterial solute-binding protein 3 family.</text>
</comment>
<organism evidence="5 6">
    <name type="scientific">Litoribacillus peritrichatus</name>
    <dbReference type="NCBI Taxonomy" id="718191"/>
    <lineage>
        <taxon>Bacteria</taxon>
        <taxon>Pseudomonadati</taxon>
        <taxon>Pseudomonadota</taxon>
        <taxon>Gammaproteobacteria</taxon>
        <taxon>Oceanospirillales</taxon>
        <taxon>Oceanospirillaceae</taxon>
        <taxon>Litoribacillus</taxon>
    </lineage>
</organism>
<accession>A0ABP7N9V1</accession>
<feature type="signal peptide" evidence="3">
    <location>
        <begin position="1"/>
        <end position="18"/>
    </location>
</feature>
<proteinExistence type="inferred from homology"/>
<dbReference type="SUPFAM" id="SSF53850">
    <property type="entry name" value="Periplasmic binding protein-like II"/>
    <property type="match status" value="1"/>
</dbReference>
<keyword evidence="6" id="KW-1185">Reference proteome</keyword>
<dbReference type="RefSeq" id="WP_344800237.1">
    <property type="nucleotide sequence ID" value="NZ_BAABBN010000015.1"/>
</dbReference>
<evidence type="ECO:0000256" key="2">
    <source>
        <dbReference type="ARBA" id="ARBA00022729"/>
    </source>
</evidence>
<protein>
    <submittedName>
        <fullName evidence="5">Transporter substrate-binding domain-containing protein</fullName>
    </submittedName>
</protein>
<gene>
    <name evidence="5" type="ORF">GCM10022277_38210</name>
</gene>